<proteinExistence type="predicted"/>
<feature type="compositionally biased region" description="Low complexity" evidence="1">
    <location>
        <begin position="76"/>
        <end position="85"/>
    </location>
</feature>
<feature type="region of interest" description="Disordered" evidence="1">
    <location>
        <begin position="1"/>
        <end position="85"/>
    </location>
</feature>
<evidence type="ECO:0000313" key="3">
    <source>
        <dbReference type="Proteomes" id="UP000541558"/>
    </source>
</evidence>
<dbReference type="AlphaFoldDB" id="A0A8H5C6G2"/>
<feature type="compositionally biased region" description="Polar residues" evidence="1">
    <location>
        <begin position="1"/>
        <end position="17"/>
    </location>
</feature>
<protein>
    <submittedName>
        <fullName evidence="2">Uncharacterized protein</fullName>
    </submittedName>
</protein>
<reference evidence="2 3" key="1">
    <citation type="journal article" date="2020" name="ISME J.">
        <title>Uncovering the hidden diversity of litter-decomposition mechanisms in mushroom-forming fungi.</title>
        <authorList>
            <person name="Floudas D."/>
            <person name="Bentzer J."/>
            <person name="Ahren D."/>
            <person name="Johansson T."/>
            <person name="Persson P."/>
            <person name="Tunlid A."/>
        </authorList>
    </citation>
    <scope>NUCLEOTIDE SEQUENCE [LARGE SCALE GENOMIC DNA]</scope>
    <source>
        <strain evidence="2 3">CBS 175.51</strain>
    </source>
</reference>
<evidence type="ECO:0000256" key="1">
    <source>
        <dbReference type="SAM" id="MobiDB-lite"/>
    </source>
</evidence>
<comment type="caution">
    <text evidence="2">The sequence shown here is derived from an EMBL/GenBank/DDBJ whole genome shotgun (WGS) entry which is preliminary data.</text>
</comment>
<dbReference type="Proteomes" id="UP000541558">
    <property type="component" value="Unassembled WGS sequence"/>
</dbReference>
<dbReference type="EMBL" id="JAACJK010000059">
    <property type="protein sequence ID" value="KAF5336107.1"/>
    <property type="molecule type" value="Genomic_DNA"/>
</dbReference>
<name>A0A8H5C6G2_9AGAR</name>
<gene>
    <name evidence="2" type="ORF">D9611_006394</name>
</gene>
<organism evidence="2 3">
    <name type="scientific">Ephemerocybe angulata</name>
    <dbReference type="NCBI Taxonomy" id="980116"/>
    <lineage>
        <taxon>Eukaryota</taxon>
        <taxon>Fungi</taxon>
        <taxon>Dikarya</taxon>
        <taxon>Basidiomycota</taxon>
        <taxon>Agaricomycotina</taxon>
        <taxon>Agaricomycetes</taxon>
        <taxon>Agaricomycetidae</taxon>
        <taxon>Agaricales</taxon>
        <taxon>Agaricineae</taxon>
        <taxon>Psathyrellaceae</taxon>
        <taxon>Ephemerocybe</taxon>
    </lineage>
</organism>
<feature type="compositionally biased region" description="Low complexity" evidence="1">
    <location>
        <begin position="53"/>
        <end position="68"/>
    </location>
</feature>
<keyword evidence="3" id="KW-1185">Reference proteome</keyword>
<sequence>MPGSQGDNASFSDTPRTATGDPKTPLKKFSFSRPKRTRPVDSADENPAKRLKTTSTTDSDPADTEASAIDTPTPPARNNKATRNAKNISHFYDIYPDLTFVCVRLSLSEKYNQHPAKHAALHVEDSNA</sequence>
<accession>A0A8H5C6G2</accession>
<evidence type="ECO:0000313" key="2">
    <source>
        <dbReference type="EMBL" id="KAF5336107.1"/>
    </source>
</evidence>